<keyword evidence="4" id="KW-1185">Reference proteome</keyword>
<dbReference type="PANTHER" id="PTHR43976:SF16">
    <property type="entry name" value="SHORT-CHAIN DEHYDROGENASE_REDUCTASE FAMILY PROTEIN"/>
    <property type="match status" value="1"/>
</dbReference>
<dbReference type="PANTHER" id="PTHR43976">
    <property type="entry name" value="SHORT CHAIN DEHYDROGENASE"/>
    <property type="match status" value="1"/>
</dbReference>
<dbReference type="EMBL" id="JBHSKL010000023">
    <property type="protein sequence ID" value="MFC5226628.1"/>
    <property type="molecule type" value="Genomic_DNA"/>
</dbReference>
<evidence type="ECO:0000256" key="1">
    <source>
        <dbReference type="ARBA" id="ARBA00006484"/>
    </source>
</evidence>
<comment type="similarity">
    <text evidence="1">Belongs to the short-chain dehydrogenases/reductases (SDR) family.</text>
</comment>
<sequence length="94" mass="9749">MNKVWLITGASSGFGRAIAEAALADGDVVVGAVRRPGDPAKAAALVLAALEAEDTPLRLPLGDDGVSAVLGHLDQVREEVLAWEKRARATGFDD</sequence>
<dbReference type="InterPro" id="IPR051911">
    <property type="entry name" value="SDR_oxidoreductase"/>
</dbReference>
<keyword evidence="2" id="KW-0560">Oxidoreductase</keyword>
<evidence type="ECO:0000313" key="4">
    <source>
        <dbReference type="Proteomes" id="UP001596156"/>
    </source>
</evidence>
<dbReference type="InterPro" id="IPR036291">
    <property type="entry name" value="NAD(P)-bd_dom_sf"/>
</dbReference>
<evidence type="ECO:0000313" key="3">
    <source>
        <dbReference type="EMBL" id="MFC5226628.1"/>
    </source>
</evidence>
<comment type="caution">
    <text evidence="3">The sequence shown here is derived from an EMBL/GenBank/DDBJ whole genome shotgun (WGS) entry which is preliminary data.</text>
</comment>
<dbReference type="Gene3D" id="3.40.50.720">
    <property type="entry name" value="NAD(P)-binding Rossmann-like Domain"/>
    <property type="match status" value="1"/>
</dbReference>
<proteinExistence type="inferred from homology"/>
<reference evidence="4" key="1">
    <citation type="journal article" date="2019" name="Int. J. Syst. Evol. Microbiol.">
        <title>The Global Catalogue of Microorganisms (GCM) 10K type strain sequencing project: providing services to taxonomists for standard genome sequencing and annotation.</title>
        <authorList>
            <consortium name="The Broad Institute Genomics Platform"/>
            <consortium name="The Broad Institute Genome Sequencing Center for Infectious Disease"/>
            <person name="Wu L."/>
            <person name="Ma J."/>
        </authorList>
    </citation>
    <scope>NUCLEOTIDE SEQUENCE [LARGE SCALE GENOMIC DNA]</scope>
    <source>
        <strain evidence="4">CCM 8479</strain>
    </source>
</reference>
<name>A0ABW0D8B7_STRFI</name>
<dbReference type="Proteomes" id="UP001596156">
    <property type="component" value="Unassembled WGS sequence"/>
</dbReference>
<protein>
    <recommendedName>
        <fullName evidence="5">SDR family NAD(P)-dependent oxidoreductase</fullName>
    </recommendedName>
</protein>
<gene>
    <name evidence="3" type="ORF">ACFPN6_18910</name>
</gene>
<accession>A0ABW0D8B7</accession>
<evidence type="ECO:0008006" key="5">
    <source>
        <dbReference type="Google" id="ProtNLM"/>
    </source>
</evidence>
<dbReference type="RefSeq" id="WP_381572354.1">
    <property type="nucleotide sequence ID" value="NZ_BAAASS010000007.1"/>
</dbReference>
<dbReference type="SUPFAM" id="SSF51735">
    <property type="entry name" value="NAD(P)-binding Rossmann-fold domains"/>
    <property type="match status" value="1"/>
</dbReference>
<organism evidence="3 4">
    <name type="scientific">Streptomyces fimbriatus</name>
    <dbReference type="NCBI Taxonomy" id="68197"/>
    <lineage>
        <taxon>Bacteria</taxon>
        <taxon>Bacillati</taxon>
        <taxon>Actinomycetota</taxon>
        <taxon>Actinomycetes</taxon>
        <taxon>Kitasatosporales</taxon>
        <taxon>Streptomycetaceae</taxon>
        <taxon>Streptomyces</taxon>
    </lineage>
</organism>
<evidence type="ECO:0000256" key="2">
    <source>
        <dbReference type="ARBA" id="ARBA00023002"/>
    </source>
</evidence>